<dbReference type="AlphaFoldDB" id="A0A1G9N2P7"/>
<dbReference type="InterPro" id="IPR036162">
    <property type="entry name" value="Resolvase-like_N_sf"/>
</dbReference>
<dbReference type="PANTHER" id="PTHR30461">
    <property type="entry name" value="DNA-INVERTASE FROM LAMBDOID PROPHAGE"/>
    <property type="match status" value="1"/>
</dbReference>
<keyword evidence="3" id="KW-1185">Reference proteome</keyword>
<dbReference type="InterPro" id="IPR006119">
    <property type="entry name" value="Resolv_N"/>
</dbReference>
<dbReference type="Pfam" id="PF00239">
    <property type="entry name" value="Resolvase"/>
    <property type="match status" value="1"/>
</dbReference>
<protein>
    <submittedName>
        <fullName evidence="2">Resolvase, N terminal domain</fullName>
    </submittedName>
</protein>
<sequence>MTSPTPVRCAIYTRKSSEEGLDQGFNTLDAQHEACAAYVASQKHEGWRLVKDRFDDGGFSGGNTDRPALQRLLAESTRAVSA</sequence>
<evidence type="ECO:0000259" key="1">
    <source>
        <dbReference type="PROSITE" id="PS51736"/>
    </source>
</evidence>
<dbReference type="GO" id="GO:0003677">
    <property type="term" value="F:DNA binding"/>
    <property type="evidence" value="ECO:0007669"/>
    <property type="project" value="InterPro"/>
</dbReference>
<accession>A0A1G9N2P7</accession>
<dbReference type="Gene3D" id="3.40.50.1390">
    <property type="entry name" value="Resolvase, N-terminal catalytic domain"/>
    <property type="match status" value="1"/>
</dbReference>
<proteinExistence type="predicted"/>
<feature type="domain" description="Resolvase/invertase-type recombinase catalytic" evidence="1">
    <location>
        <begin position="8"/>
        <end position="82"/>
    </location>
</feature>
<evidence type="ECO:0000313" key="2">
    <source>
        <dbReference type="EMBL" id="SDL80664.1"/>
    </source>
</evidence>
<dbReference type="PANTHER" id="PTHR30461:SF23">
    <property type="entry name" value="DNA RECOMBINASE-RELATED"/>
    <property type="match status" value="1"/>
</dbReference>
<gene>
    <name evidence="2" type="ORF">SAMN04487971_12529</name>
</gene>
<dbReference type="EMBL" id="FNGE01000025">
    <property type="protein sequence ID" value="SDL80664.1"/>
    <property type="molecule type" value="Genomic_DNA"/>
</dbReference>
<dbReference type="Proteomes" id="UP000199555">
    <property type="component" value="Unassembled WGS sequence"/>
</dbReference>
<dbReference type="GO" id="GO:0000150">
    <property type="term" value="F:DNA strand exchange activity"/>
    <property type="evidence" value="ECO:0007669"/>
    <property type="project" value="InterPro"/>
</dbReference>
<evidence type="ECO:0000313" key="3">
    <source>
        <dbReference type="Proteomes" id="UP000199555"/>
    </source>
</evidence>
<dbReference type="SUPFAM" id="SSF53041">
    <property type="entry name" value="Resolvase-like"/>
    <property type="match status" value="1"/>
</dbReference>
<dbReference type="PROSITE" id="PS51736">
    <property type="entry name" value="RECOMBINASES_3"/>
    <property type="match status" value="1"/>
</dbReference>
<name>A0A1G9N2P7_9RHOB</name>
<dbReference type="STRING" id="525640.SAMN04487971_12529"/>
<dbReference type="InterPro" id="IPR050639">
    <property type="entry name" value="SSR_resolvase"/>
</dbReference>
<organism evidence="2 3">
    <name type="scientific">Paracoccus chinensis</name>
    <dbReference type="NCBI Taxonomy" id="525640"/>
    <lineage>
        <taxon>Bacteria</taxon>
        <taxon>Pseudomonadati</taxon>
        <taxon>Pseudomonadota</taxon>
        <taxon>Alphaproteobacteria</taxon>
        <taxon>Rhodobacterales</taxon>
        <taxon>Paracoccaceae</taxon>
        <taxon>Paracoccus</taxon>
    </lineage>
</organism>
<reference evidence="3" key="1">
    <citation type="submission" date="2016-10" db="EMBL/GenBank/DDBJ databases">
        <authorList>
            <person name="Varghese N."/>
            <person name="Submissions S."/>
        </authorList>
    </citation>
    <scope>NUCLEOTIDE SEQUENCE [LARGE SCALE GENOMIC DNA]</scope>
    <source>
        <strain evidence="3">CGMCC 1.7655</strain>
    </source>
</reference>